<dbReference type="Proteomes" id="UP000830055">
    <property type="component" value="Chromosome"/>
</dbReference>
<dbReference type="SUPFAM" id="SSF52540">
    <property type="entry name" value="P-loop containing nucleoside triphosphate hydrolases"/>
    <property type="match status" value="1"/>
</dbReference>
<name>A0ABM7WAF6_9BACT</name>
<evidence type="ECO:0008006" key="4">
    <source>
        <dbReference type="Google" id="ProtNLM"/>
    </source>
</evidence>
<feature type="region of interest" description="Disordered" evidence="1">
    <location>
        <begin position="360"/>
        <end position="386"/>
    </location>
</feature>
<evidence type="ECO:0000313" key="3">
    <source>
        <dbReference type="Proteomes" id="UP000830055"/>
    </source>
</evidence>
<dbReference type="EMBL" id="AP025516">
    <property type="protein sequence ID" value="BDD87891.1"/>
    <property type="molecule type" value="Genomic_DNA"/>
</dbReference>
<protein>
    <recommendedName>
        <fullName evidence="4">Sulfotransferase family protein</fullName>
    </recommendedName>
</protein>
<dbReference type="RefSeq" id="WP_284151293.1">
    <property type="nucleotide sequence ID" value="NZ_AP025516.1"/>
</dbReference>
<evidence type="ECO:0000256" key="1">
    <source>
        <dbReference type="SAM" id="MobiDB-lite"/>
    </source>
</evidence>
<keyword evidence="3" id="KW-1185">Reference proteome</keyword>
<feature type="compositionally biased region" description="Low complexity" evidence="1">
    <location>
        <begin position="362"/>
        <end position="377"/>
    </location>
</feature>
<evidence type="ECO:0000313" key="2">
    <source>
        <dbReference type="EMBL" id="BDD87891.1"/>
    </source>
</evidence>
<reference evidence="2 3" key="1">
    <citation type="submission" date="2022-01" db="EMBL/GenBank/DDBJ databases">
        <title>Desulfofustis limnae sp. nov., a novel mesophilic sulfate-reducing bacterium isolated from marsh soil.</title>
        <authorList>
            <person name="Watanabe M."/>
            <person name="Takahashi A."/>
            <person name="Kojima H."/>
            <person name="Fukui M."/>
        </authorList>
    </citation>
    <scope>NUCLEOTIDE SEQUENCE [LARGE SCALE GENOMIC DNA]</scope>
    <source>
        <strain evidence="2 3">PPLL</strain>
    </source>
</reference>
<gene>
    <name evidence="2" type="ORF">DPPLL_22560</name>
</gene>
<sequence length="386" mass="44745">MLIDKLYRFAIDRINGRFVRGWCFYRLAKRRPVLLRLVADDTEIGSVLCRDYRPDLQRSGLHPTGCCGFDCSFPDGFDPLQYRRLSIQVDGHSRPLLSFACRDLELLRPSLTRPIFFMHLPKTAGSSFNAFARRCFSASCLAFHVERLPPEERGRLAGSAQFLSGHLPWRQALGMLPPQRWQYLALLREPRAHLHSHLNYVRRVAADERLEVHYDFHHNRTIKELSRWLGAIDLTDDDQLRDFVTGLSGYQRDFFDNMQTRYFLDYRPERVTQSDLEQAVATMQRFHQIGLTESYDRFRDRFCRDLGLPPQPQSVQANRAQHYRLFDPARTVTWEILDPLIRFDLQLYEYAASHLAADDAEAPAGTKNKTVTTSATTQRSGESAVS</sequence>
<proteinExistence type="predicted"/>
<accession>A0ABM7WAF6</accession>
<dbReference type="InterPro" id="IPR027417">
    <property type="entry name" value="P-loop_NTPase"/>
</dbReference>
<dbReference type="Gene3D" id="3.40.50.300">
    <property type="entry name" value="P-loop containing nucleotide triphosphate hydrolases"/>
    <property type="match status" value="1"/>
</dbReference>
<organism evidence="2 3">
    <name type="scientific">Desulfofustis limnaeus</name>
    <dbReference type="NCBI Taxonomy" id="2740163"/>
    <lineage>
        <taxon>Bacteria</taxon>
        <taxon>Pseudomonadati</taxon>
        <taxon>Thermodesulfobacteriota</taxon>
        <taxon>Desulfobulbia</taxon>
        <taxon>Desulfobulbales</taxon>
        <taxon>Desulfocapsaceae</taxon>
        <taxon>Desulfofustis</taxon>
    </lineage>
</organism>